<sequence length="123" mass="13853">MKNLSLIGSIIFLLLSLSQTLAHPADSIEISFDSSSTLTIKIHHPVKKFPSDHYINQVTVKLNDKEIIKQIFKTQTNREWQNVIYTVIDAKPGDKIIVTALCSLFGKMTETLVLSKPKVESEK</sequence>
<evidence type="ECO:0008006" key="3">
    <source>
        <dbReference type="Google" id="ProtNLM"/>
    </source>
</evidence>
<protein>
    <recommendedName>
        <fullName evidence="3">Desulfoferrodoxin ferrous iron-binding domain-containing protein</fullName>
    </recommendedName>
</protein>
<organism evidence="2">
    <name type="scientific">candidate division WOR-3 bacterium</name>
    <dbReference type="NCBI Taxonomy" id="2052148"/>
    <lineage>
        <taxon>Bacteria</taxon>
        <taxon>Bacteria division WOR-3</taxon>
    </lineage>
</organism>
<comment type="caution">
    <text evidence="2">The sequence shown here is derived from an EMBL/GenBank/DDBJ whole genome shotgun (WGS) entry which is preliminary data.</text>
</comment>
<keyword evidence="1" id="KW-0732">Signal</keyword>
<accession>A0A7C6A7S8</accession>
<feature type="chain" id="PRO_5028482124" description="Desulfoferrodoxin ferrous iron-binding domain-containing protein" evidence="1">
    <location>
        <begin position="25"/>
        <end position="123"/>
    </location>
</feature>
<evidence type="ECO:0000256" key="1">
    <source>
        <dbReference type="SAM" id="SignalP"/>
    </source>
</evidence>
<feature type="signal peptide" evidence="1">
    <location>
        <begin position="1"/>
        <end position="24"/>
    </location>
</feature>
<evidence type="ECO:0000313" key="2">
    <source>
        <dbReference type="EMBL" id="HHS51291.1"/>
    </source>
</evidence>
<name>A0A7C6A7S8_UNCW3</name>
<gene>
    <name evidence="2" type="ORF">ENW73_00285</name>
</gene>
<dbReference type="AlphaFoldDB" id="A0A7C6A7S8"/>
<proteinExistence type="predicted"/>
<reference evidence="2" key="1">
    <citation type="journal article" date="2020" name="mSystems">
        <title>Genome- and Community-Level Interaction Insights into Carbon Utilization and Element Cycling Functions of Hydrothermarchaeota in Hydrothermal Sediment.</title>
        <authorList>
            <person name="Zhou Z."/>
            <person name="Liu Y."/>
            <person name="Xu W."/>
            <person name="Pan J."/>
            <person name="Luo Z.H."/>
            <person name="Li M."/>
        </authorList>
    </citation>
    <scope>NUCLEOTIDE SEQUENCE [LARGE SCALE GENOMIC DNA]</scope>
    <source>
        <strain evidence="2">SpSt-876</strain>
    </source>
</reference>
<dbReference type="EMBL" id="DTLI01000012">
    <property type="protein sequence ID" value="HHS51291.1"/>
    <property type="molecule type" value="Genomic_DNA"/>
</dbReference>